<sequence length="239" mass="27527">MIFLLNAVCFLYLLSFFEGQAQQATPGPFDKLAEYHYYKCWNTTRNEKVFAELSKDGTELQNRLKFSFESLPEGKQYFCNDQRKLLEGMVKKFSEDFEACLPEPEKYMAGFLKTSAKEFLHFFCHNNGENVDRLFSDSPSSKQCRDSLSSDAVTTELAGCFSRIFKPMSGYVKKQELCEDATIAKRCVVQLINEKCPRSDNYQKLSNDFFRYINKPCSACIFSFSTLLLVTSVTVSYML</sequence>
<keyword evidence="3" id="KW-1185">Reference proteome</keyword>
<feature type="signal peptide" evidence="1">
    <location>
        <begin position="1"/>
        <end position="19"/>
    </location>
</feature>
<feature type="chain" id="PRO_5040121510" evidence="1">
    <location>
        <begin position="20"/>
        <end position="239"/>
    </location>
</feature>
<keyword evidence="1" id="KW-0732">Signal</keyword>
<dbReference type="AlphaFoldDB" id="A0A9P0KBE4"/>
<dbReference type="Pfam" id="PF07165">
    <property type="entry name" value="DUF1397"/>
    <property type="match status" value="1"/>
</dbReference>
<accession>A0A9P0KBE4</accession>
<reference evidence="2" key="1">
    <citation type="submission" date="2022-03" db="EMBL/GenBank/DDBJ databases">
        <authorList>
            <person name="Sayadi A."/>
        </authorList>
    </citation>
    <scope>NUCLEOTIDE SEQUENCE</scope>
</reference>
<evidence type="ECO:0000256" key="1">
    <source>
        <dbReference type="SAM" id="SignalP"/>
    </source>
</evidence>
<proteinExistence type="predicted"/>
<organism evidence="2 3">
    <name type="scientific">Acanthoscelides obtectus</name>
    <name type="common">Bean weevil</name>
    <name type="synonym">Bruchus obtectus</name>
    <dbReference type="NCBI Taxonomy" id="200917"/>
    <lineage>
        <taxon>Eukaryota</taxon>
        <taxon>Metazoa</taxon>
        <taxon>Ecdysozoa</taxon>
        <taxon>Arthropoda</taxon>
        <taxon>Hexapoda</taxon>
        <taxon>Insecta</taxon>
        <taxon>Pterygota</taxon>
        <taxon>Neoptera</taxon>
        <taxon>Endopterygota</taxon>
        <taxon>Coleoptera</taxon>
        <taxon>Polyphaga</taxon>
        <taxon>Cucujiformia</taxon>
        <taxon>Chrysomeloidea</taxon>
        <taxon>Chrysomelidae</taxon>
        <taxon>Bruchinae</taxon>
        <taxon>Bruchini</taxon>
        <taxon>Acanthoscelides</taxon>
    </lineage>
</organism>
<gene>
    <name evidence="2" type="ORF">ACAOBT_LOCUS8322</name>
</gene>
<comment type="caution">
    <text evidence="2">The sequence shown here is derived from an EMBL/GenBank/DDBJ whole genome shotgun (WGS) entry which is preliminary data.</text>
</comment>
<dbReference type="EMBL" id="CAKOFQ010006763">
    <property type="protein sequence ID" value="CAH1969235.1"/>
    <property type="molecule type" value="Genomic_DNA"/>
</dbReference>
<evidence type="ECO:0000313" key="2">
    <source>
        <dbReference type="EMBL" id="CAH1969235.1"/>
    </source>
</evidence>
<dbReference type="OrthoDB" id="6757185at2759"/>
<protein>
    <submittedName>
        <fullName evidence="2">Uncharacterized protein</fullName>
    </submittedName>
</protein>
<dbReference type="InterPro" id="IPR009832">
    <property type="entry name" value="DUF1397"/>
</dbReference>
<name>A0A9P0KBE4_ACAOB</name>
<evidence type="ECO:0000313" key="3">
    <source>
        <dbReference type="Proteomes" id="UP001152888"/>
    </source>
</evidence>
<dbReference type="Proteomes" id="UP001152888">
    <property type="component" value="Unassembled WGS sequence"/>
</dbReference>